<accession>A0AA41JUT4</accession>
<protein>
    <submittedName>
        <fullName evidence="1">Uncharacterized protein</fullName>
    </submittedName>
</protein>
<evidence type="ECO:0000313" key="1">
    <source>
        <dbReference type="EMBL" id="MBS1011841.1"/>
    </source>
</evidence>
<dbReference type="Proteomes" id="UP000676478">
    <property type="component" value="Unassembled WGS sequence"/>
</dbReference>
<evidence type="ECO:0000313" key="2">
    <source>
        <dbReference type="Proteomes" id="UP000676478"/>
    </source>
</evidence>
<comment type="caution">
    <text evidence="1">The sequence shown here is derived from an EMBL/GenBank/DDBJ whole genome shotgun (WGS) entry which is preliminary data.</text>
</comment>
<organism evidence="1 2">
    <name type="scientific">Levilactobacillus brevis</name>
    <name type="common">Lactobacillus brevis</name>
    <dbReference type="NCBI Taxonomy" id="1580"/>
    <lineage>
        <taxon>Bacteria</taxon>
        <taxon>Bacillati</taxon>
        <taxon>Bacillota</taxon>
        <taxon>Bacilli</taxon>
        <taxon>Lactobacillales</taxon>
        <taxon>Lactobacillaceae</taxon>
        <taxon>Levilactobacillus</taxon>
    </lineage>
</organism>
<proteinExistence type="predicted"/>
<dbReference type="AlphaFoldDB" id="A0AA41JUT4"/>
<reference evidence="1" key="1">
    <citation type="submission" date="2020-12" db="EMBL/GenBank/DDBJ databases">
        <authorList>
            <person name="Mcmullen J.G."/>
        </authorList>
    </citation>
    <scope>NUCLEOTIDE SEQUENCE</scope>
    <source>
        <strain evidence="1">Dm-2019-70</strain>
    </source>
</reference>
<reference evidence="1" key="2">
    <citation type="submission" date="2022-09" db="EMBL/GenBank/DDBJ databases">
        <title>Genome-inferred correspondence between phylogeny and metabolic traits in the wild Drosophila gut microbiome.</title>
        <authorList>
            <person name="Bueno E."/>
            <person name="Blow F."/>
            <person name="Douglas A.E."/>
        </authorList>
    </citation>
    <scope>NUCLEOTIDE SEQUENCE</scope>
    <source>
        <strain evidence="1">Dm-2019-70</strain>
    </source>
</reference>
<gene>
    <name evidence="1" type="ORF">JK167_13630</name>
</gene>
<sequence length="55" mass="6724">MEKRHAERLALHDIKRILHDMHRYDHYCEEEQEEIEGQVMDLRNPYYQPSLEGGL</sequence>
<dbReference type="EMBL" id="JAERKF010000031">
    <property type="protein sequence ID" value="MBS1011841.1"/>
    <property type="molecule type" value="Genomic_DNA"/>
</dbReference>
<name>A0AA41JUT4_LEVBR</name>